<dbReference type="InterPro" id="IPR013933">
    <property type="entry name" value="CRC_Rsc7/Swp82"/>
</dbReference>
<feature type="compositionally biased region" description="Basic residues" evidence="1">
    <location>
        <begin position="99"/>
        <end position="109"/>
    </location>
</feature>
<feature type="compositionally biased region" description="Basic and acidic residues" evidence="1">
    <location>
        <begin position="145"/>
        <end position="162"/>
    </location>
</feature>
<accession>A0A2H3JI33</accession>
<evidence type="ECO:0000313" key="3">
    <source>
        <dbReference type="Proteomes" id="UP000218811"/>
    </source>
</evidence>
<dbReference type="STRING" id="742152.A0A2H3JI33"/>
<feature type="compositionally biased region" description="Basic residues" evidence="1">
    <location>
        <begin position="121"/>
        <end position="133"/>
    </location>
</feature>
<proteinExistence type="predicted"/>
<evidence type="ECO:0000256" key="1">
    <source>
        <dbReference type="SAM" id="MobiDB-lite"/>
    </source>
</evidence>
<protein>
    <submittedName>
        <fullName evidence="2">Uncharacterized protein</fullName>
    </submittedName>
</protein>
<gene>
    <name evidence="2" type="ORF">WOLCODRAFT_109796</name>
</gene>
<dbReference type="Proteomes" id="UP000218811">
    <property type="component" value="Unassembled WGS sequence"/>
</dbReference>
<name>A0A2H3JI33_WOLCO</name>
<organism evidence="2 3">
    <name type="scientific">Wolfiporia cocos (strain MD-104)</name>
    <name type="common">Brown rot fungus</name>
    <dbReference type="NCBI Taxonomy" id="742152"/>
    <lineage>
        <taxon>Eukaryota</taxon>
        <taxon>Fungi</taxon>
        <taxon>Dikarya</taxon>
        <taxon>Basidiomycota</taxon>
        <taxon>Agaricomycotina</taxon>
        <taxon>Agaricomycetes</taxon>
        <taxon>Polyporales</taxon>
        <taxon>Phaeolaceae</taxon>
        <taxon>Wolfiporia</taxon>
    </lineage>
</organism>
<evidence type="ECO:0000313" key="2">
    <source>
        <dbReference type="EMBL" id="PCH37398.1"/>
    </source>
</evidence>
<feature type="compositionally biased region" description="Basic and acidic residues" evidence="1">
    <location>
        <begin position="443"/>
        <end position="463"/>
    </location>
</feature>
<feature type="compositionally biased region" description="Acidic residues" evidence="1">
    <location>
        <begin position="34"/>
        <end position="48"/>
    </location>
</feature>
<dbReference type="AlphaFoldDB" id="A0A2H3JI33"/>
<dbReference type="Pfam" id="PF08624">
    <property type="entry name" value="CRC_subunit"/>
    <property type="match status" value="1"/>
</dbReference>
<reference evidence="2 3" key="1">
    <citation type="journal article" date="2012" name="Science">
        <title>The Paleozoic origin of enzymatic lignin decomposition reconstructed from 31 fungal genomes.</title>
        <authorList>
            <person name="Floudas D."/>
            <person name="Binder M."/>
            <person name="Riley R."/>
            <person name="Barry K."/>
            <person name="Blanchette R.A."/>
            <person name="Henrissat B."/>
            <person name="Martinez A.T."/>
            <person name="Otillar R."/>
            <person name="Spatafora J.W."/>
            <person name="Yadav J.S."/>
            <person name="Aerts A."/>
            <person name="Benoit I."/>
            <person name="Boyd A."/>
            <person name="Carlson A."/>
            <person name="Copeland A."/>
            <person name="Coutinho P.M."/>
            <person name="de Vries R.P."/>
            <person name="Ferreira P."/>
            <person name="Findley K."/>
            <person name="Foster B."/>
            <person name="Gaskell J."/>
            <person name="Glotzer D."/>
            <person name="Gorecki P."/>
            <person name="Heitman J."/>
            <person name="Hesse C."/>
            <person name="Hori C."/>
            <person name="Igarashi K."/>
            <person name="Jurgens J.A."/>
            <person name="Kallen N."/>
            <person name="Kersten P."/>
            <person name="Kohler A."/>
            <person name="Kuees U."/>
            <person name="Kumar T.K.A."/>
            <person name="Kuo A."/>
            <person name="LaButti K."/>
            <person name="Larrondo L.F."/>
            <person name="Lindquist E."/>
            <person name="Ling A."/>
            <person name="Lombard V."/>
            <person name="Lucas S."/>
            <person name="Lundell T."/>
            <person name="Martin R."/>
            <person name="McLaughlin D.J."/>
            <person name="Morgenstern I."/>
            <person name="Morin E."/>
            <person name="Murat C."/>
            <person name="Nagy L.G."/>
            <person name="Nolan M."/>
            <person name="Ohm R.A."/>
            <person name="Patyshakuliyeva A."/>
            <person name="Rokas A."/>
            <person name="Ruiz-Duenas F.J."/>
            <person name="Sabat G."/>
            <person name="Salamov A."/>
            <person name="Samejima M."/>
            <person name="Schmutz J."/>
            <person name="Slot J.C."/>
            <person name="St John F."/>
            <person name="Stenlid J."/>
            <person name="Sun H."/>
            <person name="Sun S."/>
            <person name="Syed K."/>
            <person name="Tsang A."/>
            <person name="Wiebenga A."/>
            <person name="Young D."/>
            <person name="Pisabarro A."/>
            <person name="Eastwood D.C."/>
            <person name="Martin F."/>
            <person name="Cullen D."/>
            <person name="Grigoriev I.V."/>
            <person name="Hibbett D.S."/>
        </authorList>
    </citation>
    <scope>NUCLEOTIDE SEQUENCE [LARGE SCALE GENOMIC DNA]</scope>
    <source>
        <strain evidence="2 3">MD-104</strain>
    </source>
</reference>
<dbReference type="OrthoDB" id="5598844at2759"/>
<keyword evidence="3" id="KW-1185">Reference proteome</keyword>
<sequence length="554" mass="60356">MPPRPSGGKIIIKPRRSRAAVVAPLENEDIAVTDADELLEADDSEIDVGEGASTSVQTPQAYDDDDRTDAQSQENEDVDMNDAGSNIDYEDAEDPPPTKRVRGRPRGRPRTSGTSTPRQSARGRGRGRGKGKTQPRGSIILKLPKLTEDKQDEVAEDVRETPEGGEEEVMGGGKPFRRIQGKVYIIEGDEYVTEDDPAGDTKIDVNGNLQGGRRFKAQTFTIPTRHPERKYMLAIDAARTSGFRDSLYYFRRNPLAMKLIATQAEKELLIEAGKLGSHLRTRSVTLITARSAYKLHGSRTIVDGKWVVDDYYEDRAREEAAAKGLKPGDPACEPQDTSALASEAAALGAGAGLRGEKADRGGSGLGMYRAGGPTTIFGGSGWGPYSDGPLNAVRKSLLNRDGLNEENWMFVAAQRAREADGEWARLRKEALKACGGILEESGEEKRAREEDEEERAAKRGRGWDGGELPMGVYEPHSGIVLYRSDTQPTRSRWEPLPDDGQKGSVLRGTKAGSGAWALAWVDTVMELPREDDIDDEHARARAHLMHIAGAAAPA</sequence>
<dbReference type="OMA" id="LNEENWM"/>
<dbReference type="EMBL" id="KB467931">
    <property type="protein sequence ID" value="PCH37398.1"/>
    <property type="molecule type" value="Genomic_DNA"/>
</dbReference>
<feature type="region of interest" description="Disordered" evidence="1">
    <location>
        <begin position="34"/>
        <end position="174"/>
    </location>
</feature>
<feature type="region of interest" description="Disordered" evidence="1">
    <location>
        <begin position="441"/>
        <end position="463"/>
    </location>
</feature>